<evidence type="ECO:0000256" key="7">
    <source>
        <dbReference type="PROSITE-ProRule" id="PRU01026"/>
    </source>
</evidence>
<proteinExistence type="inferred from homology"/>
<feature type="binding site" evidence="7">
    <location>
        <position position="46"/>
    </location>
    <ligand>
        <name>S-adenosyl-L-methionine</name>
        <dbReference type="ChEBI" id="CHEBI:59789"/>
    </ligand>
</feature>
<feature type="binding site" evidence="7">
    <location>
        <position position="67"/>
    </location>
    <ligand>
        <name>S-adenosyl-L-methionine</name>
        <dbReference type="ChEBI" id="CHEBI:59789"/>
    </ligand>
</feature>
<evidence type="ECO:0000256" key="2">
    <source>
        <dbReference type="ARBA" id="ARBA00022603"/>
    </source>
</evidence>
<feature type="binding site" evidence="7">
    <location>
        <position position="19"/>
    </location>
    <ligand>
        <name>S-adenosyl-L-methionine</name>
        <dbReference type="ChEBI" id="CHEBI:59789"/>
    </ligand>
</feature>
<gene>
    <name evidence="9" type="ORF">DXC93_07890</name>
</gene>
<evidence type="ECO:0000313" key="9">
    <source>
        <dbReference type="EMBL" id="RGK83282.1"/>
    </source>
</evidence>
<dbReference type="InterPro" id="IPR020596">
    <property type="entry name" value="rRNA_Ade_Mease_Trfase_CS"/>
</dbReference>
<dbReference type="GO" id="GO:0000179">
    <property type="term" value="F:rRNA (adenine-N6,N6-)-dimethyltransferase activity"/>
    <property type="evidence" value="ECO:0007669"/>
    <property type="project" value="UniProtKB-UniRule"/>
</dbReference>
<sequence length="257" mass="30415">MKAKSNNYRGKVDISVSQNFITSKNTIYKLIKKTNISKNDFVIEIGPGKGHITEALCEKSYWVTAIELDRSLYGNLINKFKSKNNVTLINKDFLNWKLPKKREYKVFSNIPFYITTKIIKKLLLEELNSPTDMWLVMEKGSAKRFMGIPRESKLSLLLKTKFDIKIVHYFNREDFHPMPSVDCVLVYFKRKYKYDISKDEWNEYTSFISKSINNLRDVFTKNQIHAVIKYLGINLNNISEVSYNDWIQLFRYKQKID</sequence>
<dbReference type="RefSeq" id="WP_007286427.1">
    <property type="nucleotide sequence ID" value="NZ_QSRA01000009.1"/>
</dbReference>
<feature type="binding site" evidence="7">
    <location>
        <position position="92"/>
    </location>
    <ligand>
        <name>S-adenosyl-L-methionine</name>
        <dbReference type="ChEBI" id="CHEBI:59789"/>
    </ligand>
</feature>
<keyword evidence="3 7" id="KW-0808">Transferase</keyword>
<reference evidence="9 10" key="1">
    <citation type="submission" date="2018-08" db="EMBL/GenBank/DDBJ databases">
        <title>A genome reference for cultivated species of the human gut microbiota.</title>
        <authorList>
            <person name="Zou Y."/>
            <person name="Xue W."/>
            <person name="Luo G."/>
        </authorList>
    </citation>
    <scope>NUCLEOTIDE SEQUENCE [LARGE SCALE GENOMIC DNA]</scope>
    <source>
        <strain evidence="9 10">TF09-3</strain>
    </source>
</reference>
<feature type="domain" description="Ribosomal RNA adenine methylase transferase N-terminal" evidence="8">
    <location>
        <begin position="26"/>
        <end position="192"/>
    </location>
</feature>
<dbReference type="InterPro" id="IPR023165">
    <property type="entry name" value="rRNA_Ade_diMease-like_C"/>
</dbReference>
<dbReference type="EMBL" id="QSRA01000009">
    <property type="protein sequence ID" value="RGK83282.1"/>
    <property type="molecule type" value="Genomic_DNA"/>
</dbReference>
<dbReference type="GO" id="GO:0005829">
    <property type="term" value="C:cytosol"/>
    <property type="evidence" value="ECO:0007669"/>
    <property type="project" value="TreeGrafter"/>
</dbReference>
<dbReference type="PROSITE" id="PS01131">
    <property type="entry name" value="RRNA_A_DIMETH"/>
    <property type="match status" value="1"/>
</dbReference>
<dbReference type="Proteomes" id="UP000261324">
    <property type="component" value="Unassembled WGS sequence"/>
</dbReference>
<dbReference type="InterPro" id="IPR020598">
    <property type="entry name" value="rRNA_Ade_methylase_Trfase_N"/>
</dbReference>
<dbReference type="GO" id="GO:0003723">
    <property type="term" value="F:RNA binding"/>
    <property type="evidence" value="ECO:0007669"/>
    <property type="project" value="UniProtKB-UniRule"/>
</dbReference>
<dbReference type="SUPFAM" id="SSF53335">
    <property type="entry name" value="S-adenosyl-L-methionine-dependent methyltransferases"/>
    <property type="match status" value="1"/>
</dbReference>
<dbReference type="NCBIfam" id="NF000499">
    <property type="entry name" value="Erm23S_rRNA_broad"/>
    <property type="match status" value="1"/>
</dbReference>
<accession>A0A3E4PTB0</accession>
<dbReference type="InterPro" id="IPR001737">
    <property type="entry name" value="KsgA/Erm"/>
</dbReference>
<keyword evidence="4 7" id="KW-0949">S-adenosyl-L-methionine</keyword>
<dbReference type="InterPro" id="IPR029063">
    <property type="entry name" value="SAM-dependent_MTases_sf"/>
</dbReference>
<dbReference type="GeneID" id="89566151"/>
<evidence type="ECO:0000256" key="4">
    <source>
        <dbReference type="ARBA" id="ARBA00022691"/>
    </source>
</evidence>
<dbReference type="Pfam" id="PF00398">
    <property type="entry name" value="RrnaAD"/>
    <property type="match status" value="1"/>
</dbReference>
<comment type="caution">
    <text evidence="9">The sequence shown here is derived from an EMBL/GenBank/DDBJ whole genome shotgun (WGS) entry which is preliminary data.</text>
</comment>
<protein>
    <recommendedName>
        <fullName evidence="1">rRNA adenine N-6-methyltransferase</fullName>
    </recommendedName>
    <alternativeName>
        <fullName evidence="6">Macrolide-lincosamide-streptogramin B resistance protein</fullName>
    </alternativeName>
</protein>
<evidence type="ECO:0000256" key="5">
    <source>
        <dbReference type="ARBA" id="ARBA00022884"/>
    </source>
</evidence>
<dbReference type="PANTHER" id="PTHR11727:SF7">
    <property type="entry name" value="DIMETHYLADENOSINE TRANSFERASE-RELATED"/>
    <property type="match status" value="1"/>
</dbReference>
<dbReference type="SMART" id="SM00650">
    <property type="entry name" value="rADc"/>
    <property type="match status" value="1"/>
</dbReference>
<comment type="similarity">
    <text evidence="7">Belongs to the class I-like SAM-binding methyltransferase superfamily. rRNA adenine N(6)-methyltransferase family.</text>
</comment>
<name>A0A3E4PTB0_9FIRM</name>
<evidence type="ECO:0000256" key="3">
    <source>
        <dbReference type="ARBA" id="ARBA00022679"/>
    </source>
</evidence>
<evidence type="ECO:0000259" key="8">
    <source>
        <dbReference type="SMART" id="SM00650"/>
    </source>
</evidence>
<feature type="binding site" evidence="7">
    <location>
        <position position="21"/>
    </location>
    <ligand>
        <name>S-adenosyl-L-methionine</name>
        <dbReference type="ChEBI" id="CHEBI:59789"/>
    </ligand>
</feature>
<evidence type="ECO:0000313" key="10">
    <source>
        <dbReference type="Proteomes" id="UP000261324"/>
    </source>
</evidence>
<dbReference type="PANTHER" id="PTHR11727">
    <property type="entry name" value="DIMETHYLADENOSINE TRANSFERASE"/>
    <property type="match status" value="1"/>
</dbReference>
<dbReference type="AlphaFoldDB" id="A0A3E4PTB0"/>
<evidence type="ECO:0000256" key="1">
    <source>
        <dbReference type="ARBA" id="ARBA00016505"/>
    </source>
</evidence>
<dbReference type="PROSITE" id="PS51689">
    <property type="entry name" value="SAM_RNA_A_N6_MT"/>
    <property type="match status" value="1"/>
</dbReference>
<keyword evidence="5 7" id="KW-0694">RNA-binding</keyword>
<dbReference type="Gene3D" id="3.40.50.150">
    <property type="entry name" value="Vaccinia Virus protein VP39"/>
    <property type="match status" value="1"/>
</dbReference>
<organism evidence="9 10">
    <name type="scientific">Dorea formicigenerans</name>
    <dbReference type="NCBI Taxonomy" id="39486"/>
    <lineage>
        <taxon>Bacteria</taxon>
        <taxon>Bacillati</taxon>
        <taxon>Bacillota</taxon>
        <taxon>Clostridia</taxon>
        <taxon>Lachnospirales</taxon>
        <taxon>Lachnospiraceae</taxon>
        <taxon>Dorea</taxon>
    </lineage>
</organism>
<feature type="binding site" evidence="7">
    <location>
        <position position="109"/>
    </location>
    <ligand>
        <name>S-adenosyl-L-methionine</name>
        <dbReference type="ChEBI" id="CHEBI:59789"/>
    </ligand>
</feature>
<keyword evidence="2 7" id="KW-0489">Methyltransferase</keyword>
<evidence type="ECO:0000256" key="6">
    <source>
        <dbReference type="ARBA" id="ARBA00029941"/>
    </source>
</evidence>
<dbReference type="Gene3D" id="1.10.8.100">
    <property type="entry name" value="Ribosomal RNA adenine dimethylase-like, domain 2"/>
    <property type="match status" value="1"/>
</dbReference>